<evidence type="ECO:0000313" key="3">
    <source>
        <dbReference type="Proteomes" id="UP000326553"/>
    </source>
</evidence>
<protein>
    <recommendedName>
        <fullName evidence="1">DUF4097 domain-containing protein</fullName>
    </recommendedName>
</protein>
<accession>A0A5J6HQ09</accession>
<dbReference type="Pfam" id="PF13349">
    <property type="entry name" value="DUF4097"/>
    <property type="match status" value="1"/>
</dbReference>
<dbReference type="EMBL" id="CP023695">
    <property type="protein sequence ID" value="QEV20441.1"/>
    <property type="molecule type" value="Genomic_DNA"/>
</dbReference>
<dbReference type="OrthoDB" id="3252095at2"/>
<name>A0A5J6HQ09_STRAD</name>
<organism evidence="2 3">
    <name type="scientific">Streptomyces alboniger</name>
    <dbReference type="NCBI Taxonomy" id="132473"/>
    <lineage>
        <taxon>Bacteria</taxon>
        <taxon>Bacillati</taxon>
        <taxon>Actinomycetota</taxon>
        <taxon>Actinomycetes</taxon>
        <taxon>Kitasatosporales</taxon>
        <taxon>Streptomycetaceae</taxon>
        <taxon>Streptomyces</taxon>
        <taxon>Streptomyces aurantiacus group</taxon>
    </lineage>
</organism>
<keyword evidence="3" id="KW-1185">Reference proteome</keyword>
<reference evidence="2 3" key="1">
    <citation type="submission" date="2017-09" db="EMBL/GenBank/DDBJ databases">
        <authorList>
            <person name="Lee N."/>
            <person name="Cho B.-K."/>
        </authorList>
    </citation>
    <scope>NUCLEOTIDE SEQUENCE [LARGE SCALE GENOMIC DNA]</scope>
    <source>
        <strain evidence="2 3">ATCC 12461</strain>
    </source>
</reference>
<dbReference type="InterPro" id="IPR025164">
    <property type="entry name" value="Toastrack_DUF4097"/>
</dbReference>
<evidence type="ECO:0000259" key="1">
    <source>
        <dbReference type="Pfam" id="PF13349"/>
    </source>
</evidence>
<dbReference type="Proteomes" id="UP000326553">
    <property type="component" value="Chromosome"/>
</dbReference>
<evidence type="ECO:0000313" key="2">
    <source>
        <dbReference type="EMBL" id="QEV20441.1"/>
    </source>
</evidence>
<dbReference type="KEGG" id="salw:CP975_25485"/>
<sequence>MPAFDTAKTFDTPKPITATVGFEVGTLRVVAGDGTATVVDVRPGSEIRDEDVKAAERTRVEFANGSLLVKGPKNRSPFRKGPALDVRITLPAGSELRVDTQLVHVTTEGRLGDCEIKTAVGDLQIEQTAGVRLTTGYGEISLGRANGPADVITGSGGVRLGEVTGKVTVKNSNGATDIGAVEGDLSAKASNGSVTVGRAEADITLRSANGALRVGELARGTTVLETAAGPIEVGIRHGTAAWLDVRTRAGSVRQPLEESEAPPASVDTVKVRARTALGDITIHRA</sequence>
<feature type="domain" description="DUF4097" evidence="1">
    <location>
        <begin position="103"/>
        <end position="256"/>
    </location>
</feature>
<proteinExistence type="predicted"/>
<gene>
    <name evidence="2" type="ORF">CP975_25485</name>
</gene>
<dbReference type="AlphaFoldDB" id="A0A5J6HQ09"/>
<dbReference type="RefSeq" id="WP_055536256.1">
    <property type="nucleotide sequence ID" value="NZ_CP023695.1"/>
</dbReference>